<keyword evidence="4" id="KW-1185">Reference proteome</keyword>
<reference evidence="4" key="1">
    <citation type="submission" date="2015-07" db="EMBL/GenBank/DDBJ databases">
        <authorList>
            <person name="Teixeira M.M."/>
            <person name="Souza R.C."/>
            <person name="Almeida L.G."/>
            <person name="Vicente V.A."/>
            <person name="de Hoog S."/>
            <person name="Bocca A.L."/>
            <person name="de Almeida S.R."/>
            <person name="Vasconcelos A.T."/>
            <person name="Felipe M.S."/>
        </authorList>
    </citation>
    <scope>NUCLEOTIDE SEQUENCE [LARGE SCALE GENOMIC DNA]</scope>
    <source>
        <strain evidence="4">KSF</strain>
    </source>
</reference>
<sequence length="261" mass="28124">MTKLLVLVGTGPGIGLSTATLFASKGFDVALLSRNAARLEEDAQKVGAAGQGKVKVMSFPVDVSDHVGLKKTLGEVEQHMGKPEVVVFNAARIAQTVIGETSEEDLIGDFKVSQRSRARPTLTKAKLMNIGQYVAASWALPLLEDVAEEPDTHPSFFLTSSGVSYDPIPFMLSLSMMKAAQNNFLASLAKVAGPEGVHVGRIDINGVVSDEEEVRNAKHIAEQLWELYQQDKDNWSFVEDCGDMDGLLKAVGVESKRVLPA</sequence>
<proteinExistence type="inferred from homology"/>
<gene>
    <name evidence="3" type="ORF">CLCR_05110</name>
</gene>
<dbReference type="EMBL" id="LGRB01000011">
    <property type="protein sequence ID" value="OCT49075.1"/>
    <property type="molecule type" value="Genomic_DNA"/>
</dbReference>
<dbReference type="Proteomes" id="UP000094526">
    <property type="component" value="Unassembled WGS sequence"/>
</dbReference>
<evidence type="ECO:0000256" key="2">
    <source>
        <dbReference type="ARBA" id="ARBA00023002"/>
    </source>
</evidence>
<name>A0A1C1CKN5_9EURO</name>
<organism evidence="3 4">
    <name type="scientific">Cladophialophora carrionii</name>
    <dbReference type="NCBI Taxonomy" id="86049"/>
    <lineage>
        <taxon>Eukaryota</taxon>
        <taxon>Fungi</taxon>
        <taxon>Dikarya</taxon>
        <taxon>Ascomycota</taxon>
        <taxon>Pezizomycotina</taxon>
        <taxon>Eurotiomycetes</taxon>
        <taxon>Chaetothyriomycetidae</taxon>
        <taxon>Chaetothyriales</taxon>
        <taxon>Herpotrichiellaceae</taxon>
        <taxon>Cladophialophora</taxon>
    </lineage>
</organism>
<protein>
    <submittedName>
        <fullName evidence="3">Short-chain alcohol dehydrogenase</fullName>
    </submittedName>
</protein>
<evidence type="ECO:0000313" key="3">
    <source>
        <dbReference type="EMBL" id="OCT49075.1"/>
    </source>
</evidence>
<evidence type="ECO:0000256" key="1">
    <source>
        <dbReference type="ARBA" id="ARBA00006484"/>
    </source>
</evidence>
<dbReference type="Gene3D" id="3.40.50.720">
    <property type="entry name" value="NAD(P)-binding Rossmann-like Domain"/>
    <property type="match status" value="1"/>
</dbReference>
<comment type="caution">
    <text evidence="3">The sequence shown here is derived from an EMBL/GenBank/DDBJ whole genome shotgun (WGS) entry which is preliminary data.</text>
</comment>
<dbReference type="PANTHER" id="PTHR43669:SF3">
    <property type="entry name" value="ALCOHOL DEHYDROGENASE, PUTATIVE (AFU_ORTHOLOGUE AFUA_3G03445)-RELATED"/>
    <property type="match status" value="1"/>
</dbReference>
<dbReference type="AlphaFoldDB" id="A0A1C1CKN5"/>
<dbReference type="Pfam" id="PF00106">
    <property type="entry name" value="adh_short"/>
    <property type="match status" value="1"/>
</dbReference>
<dbReference type="eggNOG" id="ENOG502SCIW">
    <property type="taxonomic scope" value="Eukaryota"/>
</dbReference>
<dbReference type="PANTHER" id="PTHR43669">
    <property type="entry name" value="5-KETO-D-GLUCONATE 5-REDUCTASE"/>
    <property type="match status" value="1"/>
</dbReference>
<comment type="similarity">
    <text evidence="1">Belongs to the short-chain dehydrogenases/reductases (SDR) family.</text>
</comment>
<evidence type="ECO:0000313" key="4">
    <source>
        <dbReference type="Proteomes" id="UP000094526"/>
    </source>
</evidence>
<accession>A0A1C1CKN5</accession>
<keyword evidence="2" id="KW-0560">Oxidoreductase</keyword>
<dbReference type="GO" id="GO:0016491">
    <property type="term" value="F:oxidoreductase activity"/>
    <property type="evidence" value="ECO:0007669"/>
    <property type="project" value="UniProtKB-KW"/>
</dbReference>
<dbReference type="OrthoDB" id="5336600at2759"/>
<dbReference type="InterPro" id="IPR036291">
    <property type="entry name" value="NAD(P)-bd_dom_sf"/>
</dbReference>
<dbReference type="InterPro" id="IPR002347">
    <property type="entry name" value="SDR_fam"/>
</dbReference>
<dbReference type="STRING" id="86049.A0A1C1CKN5"/>
<dbReference type="SUPFAM" id="SSF51735">
    <property type="entry name" value="NAD(P)-binding Rossmann-fold domains"/>
    <property type="match status" value="1"/>
</dbReference>
<dbReference type="VEuPathDB" id="FungiDB:CLCR_05110"/>
<dbReference type="VEuPathDB" id="FungiDB:G647_02846"/>